<accession>A0A814DB27</accession>
<name>A0A814DB27_ADIRI</name>
<protein>
    <recommendedName>
        <fullName evidence="6">G-protein coupled receptors family 1 profile domain-containing protein</fullName>
    </recommendedName>
</protein>
<dbReference type="InterPro" id="IPR017452">
    <property type="entry name" value="GPCR_Rhodpsn_7TM"/>
</dbReference>
<keyword evidence="2 5" id="KW-0812">Transmembrane</keyword>
<reference evidence="7" key="1">
    <citation type="submission" date="2021-02" db="EMBL/GenBank/DDBJ databases">
        <authorList>
            <person name="Nowell W R."/>
        </authorList>
    </citation>
    <scope>NUCLEOTIDE SEQUENCE</scope>
</reference>
<dbReference type="Proteomes" id="UP000663852">
    <property type="component" value="Unassembled WGS sequence"/>
</dbReference>
<dbReference type="PROSITE" id="PS50262">
    <property type="entry name" value="G_PROTEIN_RECEP_F1_2"/>
    <property type="match status" value="1"/>
</dbReference>
<dbReference type="SUPFAM" id="SSF81321">
    <property type="entry name" value="Family A G protein-coupled receptor-like"/>
    <property type="match status" value="1"/>
</dbReference>
<evidence type="ECO:0000259" key="6">
    <source>
        <dbReference type="PROSITE" id="PS50262"/>
    </source>
</evidence>
<feature type="transmembrane region" description="Helical" evidence="5">
    <location>
        <begin position="144"/>
        <end position="163"/>
    </location>
</feature>
<feature type="domain" description="G-protein coupled receptors family 1 profile" evidence="6">
    <location>
        <begin position="43"/>
        <end position="250"/>
    </location>
</feature>
<dbReference type="Gene3D" id="1.20.1070.10">
    <property type="entry name" value="Rhodopsin 7-helix transmembrane proteins"/>
    <property type="match status" value="1"/>
</dbReference>
<comment type="caution">
    <text evidence="7">The sequence shown here is derived from an EMBL/GenBank/DDBJ whole genome shotgun (WGS) entry which is preliminary data.</text>
</comment>
<keyword evidence="3 5" id="KW-1133">Transmembrane helix</keyword>
<evidence type="ECO:0000256" key="3">
    <source>
        <dbReference type="ARBA" id="ARBA00022989"/>
    </source>
</evidence>
<evidence type="ECO:0000256" key="2">
    <source>
        <dbReference type="ARBA" id="ARBA00022692"/>
    </source>
</evidence>
<organism evidence="7 8">
    <name type="scientific">Adineta ricciae</name>
    <name type="common">Rotifer</name>
    <dbReference type="NCBI Taxonomy" id="249248"/>
    <lineage>
        <taxon>Eukaryota</taxon>
        <taxon>Metazoa</taxon>
        <taxon>Spiralia</taxon>
        <taxon>Gnathifera</taxon>
        <taxon>Rotifera</taxon>
        <taxon>Eurotatoria</taxon>
        <taxon>Bdelloidea</taxon>
        <taxon>Adinetida</taxon>
        <taxon>Adinetidae</taxon>
        <taxon>Adineta</taxon>
    </lineage>
</organism>
<dbReference type="EMBL" id="CAJNOJ010000047">
    <property type="protein sequence ID" value="CAF0951919.1"/>
    <property type="molecule type" value="Genomic_DNA"/>
</dbReference>
<evidence type="ECO:0000256" key="5">
    <source>
        <dbReference type="SAM" id="Phobius"/>
    </source>
</evidence>
<sequence length="250" mass="28654">MSTNHTNLLFRRTFGTPFNSNCSTLIFNVEYYRSSQSTAGLVGLLLNVLIFTQPILNRGPCSFYFLLSTVFNLFVVLIILPVRIVSNSFNLDLANYNSDLCKAEFYSFYIVRVASVWLILLACIDRYLHSSSNIKLRRLSSIKIARLSSCILIMVMIIIYSHIPVYFEIAKVVAQSGRIASIFNARKGTYRSFSASWHMTFYSLCPSFLMLLFGAITTKNIRHSRRTDTQLLRVLTKPRAKLHFKSLKKL</sequence>
<dbReference type="GO" id="GO:0016020">
    <property type="term" value="C:membrane"/>
    <property type="evidence" value="ECO:0007669"/>
    <property type="project" value="UniProtKB-SubCell"/>
</dbReference>
<proteinExistence type="predicted"/>
<evidence type="ECO:0000313" key="8">
    <source>
        <dbReference type="Proteomes" id="UP000663852"/>
    </source>
</evidence>
<evidence type="ECO:0000256" key="4">
    <source>
        <dbReference type="ARBA" id="ARBA00023136"/>
    </source>
</evidence>
<gene>
    <name evidence="7" type="ORF">EDS130_LOCUS12387</name>
</gene>
<feature type="transmembrane region" description="Helical" evidence="5">
    <location>
        <begin position="195"/>
        <end position="216"/>
    </location>
</feature>
<comment type="subcellular location">
    <subcellularLocation>
        <location evidence="1">Membrane</location>
    </subcellularLocation>
</comment>
<evidence type="ECO:0000313" key="7">
    <source>
        <dbReference type="EMBL" id="CAF0951919.1"/>
    </source>
</evidence>
<dbReference type="OrthoDB" id="10011262at2759"/>
<feature type="transmembrane region" description="Helical" evidence="5">
    <location>
        <begin position="63"/>
        <end position="85"/>
    </location>
</feature>
<evidence type="ECO:0000256" key="1">
    <source>
        <dbReference type="ARBA" id="ARBA00004370"/>
    </source>
</evidence>
<feature type="transmembrane region" description="Helical" evidence="5">
    <location>
        <begin position="38"/>
        <end position="56"/>
    </location>
</feature>
<keyword evidence="4 5" id="KW-0472">Membrane</keyword>
<feature type="transmembrane region" description="Helical" evidence="5">
    <location>
        <begin position="105"/>
        <end position="124"/>
    </location>
</feature>
<dbReference type="AlphaFoldDB" id="A0A814DB27"/>